<organism evidence="1">
    <name type="scientific">bioreactor metagenome</name>
    <dbReference type="NCBI Taxonomy" id="1076179"/>
    <lineage>
        <taxon>unclassified sequences</taxon>
        <taxon>metagenomes</taxon>
        <taxon>ecological metagenomes</taxon>
    </lineage>
</organism>
<proteinExistence type="predicted"/>
<name>A0A644XGX3_9ZZZZ</name>
<accession>A0A644XGX3</accession>
<dbReference type="EMBL" id="VSSQ01002448">
    <property type="protein sequence ID" value="MPM15476.1"/>
    <property type="molecule type" value="Genomic_DNA"/>
</dbReference>
<gene>
    <name evidence="1" type="ORF">SDC9_61847</name>
</gene>
<protein>
    <submittedName>
        <fullName evidence="1">Uncharacterized protein</fullName>
    </submittedName>
</protein>
<evidence type="ECO:0000313" key="1">
    <source>
        <dbReference type="EMBL" id="MPM15476.1"/>
    </source>
</evidence>
<sequence length="94" mass="10647">MCLAARDRGRVVFHDNGFIHGDYFCTKLLFRGNGWTCRNGNSIMRTNRKACSTDRPVSRFAVQGIVQTVFLFLLGGSYRHNQADQFQNDKGNDG</sequence>
<comment type="caution">
    <text evidence="1">The sequence shown here is derived from an EMBL/GenBank/DDBJ whole genome shotgun (WGS) entry which is preliminary data.</text>
</comment>
<dbReference type="AlphaFoldDB" id="A0A644XGX3"/>
<reference evidence="1" key="1">
    <citation type="submission" date="2019-08" db="EMBL/GenBank/DDBJ databases">
        <authorList>
            <person name="Kucharzyk K."/>
            <person name="Murdoch R.W."/>
            <person name="Higgins S."/>
            <person name="Loffler F."/>
        </authorList>
    </citation>
    <scope>NUCLEOTIDE SEQUENCE</scope>
</reference>